<comment type="caution">
    <text evidence="4">The sequence shown here is derived from an EMBL/GenBank/DDBJ whole genome shotgun (WGS) entry which is preliminary data.</text>
</comment>
<dbReference type="Gene3D" id="3.30.70.2390">
    <property type="match status" value="1"/>
</dbReference>
<feature type="region of interest" description="Disordered" evidence="1">
    <location>
        <begin position="1"/>
        <end position="23"/>
    </location>
</feature>
<keyword evidence="2" id="KW-0472">Membrane</keyword>
<evidence type="ECO:0000313" key="4">
    <source>
        <dbReference type="EMBL" id="PNS43840.1"/>
    </source>
</evidence>
<keyword evidence="2" id="KW-0812">Transmembrane</keyword>
<sequence>MARNSQNYASYTPDDFDNPPEGPVGVHRGNRAWYSVLFPYFMVIVIAAVFGFGVWATLSGNLSNIMTSFSGKQTQNYASKSSNKTESKDNSDVDGEDEDDDFGLNKDSKDSNKDNTDSNSGKDSKDNKDTSSNSSENNSQAVNKDVVVKVINATKINGYAASNADKLKKAGYTNVTASNPTGNIPSNSVVWYKDDSNKATAEDIAKTMGISAVESESDISSAIVVVLCK</sequence>
<dbReference type="Proteomes" id="UP000236146">
    <property type="component" value="Unassembled WGS sequence"/>
</dbReference>
<evidence type="ECO:0000259" key="3">
    <source>
        <dbReference type="Pfam" id="PF13399"/>
    </source>
</evidence>
<feature type="domain" description="LytR/CpsA/Psr regulator C-terminal" evidence="3">
    <location>
        <begin position="145"/>
        <end position="227"/>
    </location>
</feature>
<keyword evidence="2" id="KW-1133">Transmembrane helix</keyword>
<dbReference type="EMBL" id="MNLH01000001">
    <property type="protein sequence ID" value="PNS43840.1"/>
    <property type="molecule type" value="Genomic_DNA"/>
</dbReference>
<keyword evidence="4" id="KW-0648">Protein biosynthesis</keyword>
<feature type="compositionally biased region" description="Polar residues" evidence="1">
    <location>
        <begin position="1"/>
        <end position="10"/>
    </location>
</feature>
<organism evidence="4 5">
    <name type="scientific">Gardnerella vaginalis</name>
    <dbReference type="NCBI Taxonomy" id="2702"/>
    <lineage>
        <taxon>Bacteria</taxon>
        <taxon>Bacillati</taxon>
        <taxon>Actinomycetota</taxon>
        <taxon>Actinomycetes</taxon>
        <taxon>Bifidobacteriales</taxon>
        <taxon>Bifidobacteriaceae</taxon>
        <taxon>Gardnerella</taxon>
    </lineage>
</organism>
<reference evidence="4 5" key="1">
    <citation type="submission" date="2016-10" db="EMBL/GenBank/DDBJ databases">
        <authorList>
            <person name="Varghese N."/>
        </authorList>
    </citation>
    <scope>NUCLEOTIDE SEQUENCE [LARGE SCALE GENOMIC DNA]</scope>
    <source>
        <strain evidence="4 5">KA00225</strain>
    </source>
</reference>
<feature type="compositionally biased region" description="Low complexity" evidence="1">
    <location>
        <begin position="130"/>
        <end position="139"/>
    </location>
</feature>
<keyword evidence="4" id="KW-0396">Initiation factor</keyword>
<dbReference type="InterPro" id="IPR027381">
    <property type="entry name" value="LytR/CpsA/Psr_C"/>
</dbReference>
<gene>
    <name evidence="4" type="ORF">BFS05_01065</name>
</gene>
<proteinExistence type="predicted"/>
<feature type="region of interest" description="Disordered" evidence="1">
    <location>
        <begin position="74"/>
        <end position="141"/>
    </location>
</feature>
<feature type="transmembrane region" description="Helical" evidence="2">
    <location>
        <begin position="37"/>
        <end position="58"/>
    </location>
</feature>
<dbReference type="Pfam" id="PF13399">
    <property type="entry name" value="LytR_C"/>
    <property type="match status" value="1"/>
</dbReference>
<dbReference type="GO" id="GO:0003743">
    <property type="term" value="F:translation initiation factor activity"/>
    <property type="evidence" value="ECO:0007669"/>
    <property type="project" value="UniProtKB-KW"/>
</dbReference>
<dbReference type="AlphaFoldDB" id="A0A2K1SWA6"/>
<dbReference type="RefSeq" id="WP_103084220.1">
    <property type="nucleotide sequence ID" value="NZ_JBLLPO010000002.1"/>
</dbReference>
<name>A0A2K1SWA6_GARVA</name>
<dbReference type="OrthoDB" id="3242784at2"/>
<accession>A0A2K1SWA6</accession>
<feature type="compositionally biased region" description="Basic and acidic residues" evidence="1">
    <location>
        <begin position="103"/>
        <end position="129"/>
    </location>
</feature>
<evidence type="ECO:0000256" key="2">
    <source>
        <dbReference type="SAM" id="Phobius"/>
    </source>
</evidence>
<protein>
    <submittedName>
        <fullName evidence="4">Transcription initiation factor IIF</fullName>
    </submittedName>
</protein>
<feature type="compositionally biased region" description="Acidic residues" evidence="1">
    <location>
        <begin position="92"/>
        <end position="102"/>
    </location>
</feature>
<evidence type="ECO:0000256" key="1">
    <source>
        <dbReference type="SAM" id="MobiDB-lite"/>
    </source>
</evidence>
<evidence type="ECO:0000313" key="5">
    <source>
        <dbReference type="Proteomes" id="UP000236146"/>
    </source>
</evidence>